<accession>A0A382E916</accession>
<evidence type="ECO:0000313" key="1">
    <source>
        <dbReference type="EMBL" id="SVB47188.1"/>
    </source>
</evidence>
<gene>
    <name evidence="1" type="ORF">METZ01_LOCUS200042</name>
</gene>
<proteinExistence type="predicted"/>
<dbReference type="EMBL" id="UINC01043320">
    <property type="protein sequence ID" value="SVB47188.1"/>
    <property type="molecule type" value="Genomic_DNA"/>
</dbReference>
<reference evidence="1" key="1">
    <citation type="submission" date="2018-05" db="EMBL/GenBank/DDBJ databases">
        <authorList>
            <person name="Lanie J.A."/>
            <person name="Ng W.-L."/>
            <person name="Kazmierczak K.M."/>
            <person name="Andrzejewski T.M."/>
            <person name="Davidsen T.M."/>
            <person name="Wayne K.J."/>
            <person name="Tettelin H."/>
            <person name="Glass J.I."/>
            <person name="Rusch D."/>
            <person name="Podicherti R."/>
            <person name="Tsui H.-C.T."/>
            <person name="Winkler M.E."/>
        </authorList>
    </citation>
    <scope>NUCLEOTIDE SEQUENCE</scope>
</reference>
<name>A0A382E916_9ZZZZ</name>
<sequence length="39" mass="4462">MKKMTYLLNLTLLVVCTQFLFADNANEGGKQMYISFEDA</sequence>
<protein>
    <submittedName>
        <fullName evidence="1">Uncharacterized protein</fullName>
    </submittedName>
</protein>
<dbReference type="AlphaFoldDB" id="A0A382E916"/>
<feature type="non-terminal residue" evidence="1">
    <location>
        <position position="39"/>
    </location>
</feature>
<organism evidence="1">
    <name type="scientific">marine metagenome</name>
    <dbReference type="NCBI Taxonomy" id="408172"/>
    <lineage>
        <taxon>unclassified sequences</taxon>
        <taxon>metagenomes</taxon>
        <taxon>ecological metagenomes</taxon>
    </lineage>
</organism>